<keyword evidence="4 6" id="KW-1133">Transmembrane helix</keyword>
<keyword evidence="8" id="KW-1185">Reference proteome</keyword>
<feature type="transmembrane region" description="Helical" evidence="6">
    <location>
        <begin position="248"/>
        <end position="266"/>
    </location>
</feature>
<dbReference type="InterPro" id="IPR002781">
    <property type="entry name" value="TM_pro_TauE-like"/>
</dbReference>
<comment type="similarity">
    <text evidence="2 6">Belongs to the 4-toluene sulfonate uptake permease (TSUP) (TC 2.A.102) family.</text>
</comment>
<dbReference type="GO" id="GO:0005886">
    <property type="term" value="C:plasma membrane"/>
    <property type="evidence" value="ECO:0007669"/>
    <property type="project" value="UniProtKB-SubCell"/>
</dbReference>
<feature type="transmembrane region" description="Helical" evidence="6">
    <location>
        <begin position="180"/>
        <end position="202"/>
    </location>
</feature>
<dbReference type="OrthoDB" id="457670at2"/>
<accession>A0A1S6HQ33</accession>
<dbReference type="PANTHER" id="PTHR43483:SF3">
    <property type="entry name" value="MEMBRANE TRANSPORTER PROTEIN HI_0806-RELATED"/>
    <property type="match status" value="1"/>
</dbReference>
<keyword evidence="5 6" id="KW-0472">Membrane</keyword>
<keyword evidence="3 6" id="KW-0812">Transmembrane</keyword>
<feature type="transmembrane region" description="Helical" evidence="6">
    <location>
        <begin position="6"/>
        <end position="38"/>
    </location>
</feature>
<evidence type="ECO:0000256" key="3">
    <source>
        <dbReference type="ARBA" id="ARBA00022692"/>
    </source>
</evidence>
<evidence type="ECO:0000256" key="6">
    <source>
        <dbReference type="RuleBase" id="RU363041"/>
    </source>
</evidence>
<dbReference type="STRING" id="225848.Sps_02448"/>
<comment type="subcellular location">
    <subcellularLocation>
        <location evidence="6">Cell membrane</location>
        <topology evidence="6">Multi-pass membrane protein</topology>
    </subcellularLocation>
    <subcellularLocation>
        <location evidence="1">Membrane</location>
        <topology evidence="1">Multi-pass membrane protein</topology>
    </subcellularLocation>
</comment>
<organism evidence="7 8">
    <name type="scientific">Shewanella psychrophila</name>
    <dbReference type="NCBI Taxonomy" id="225848"/>
    <lineage>
        <taxon>Bacteria</taxon>
        <taxon>Pseudomonadati</taxon>
        <taxon>Pseudomonadota</taxon>
        <taxon>Gammaproteobacteria</taxon>
        <taxon>Alteromonadales</taxon>
        <taxon>Shewanellaceae</taxon>
        <taxon>Shewanella</taxon>
    </lineage>
</organism>
<protein>
    <recommendedName>
        <fullName evidence="6">Probable membrane transporter protein</fullName>
    </recommendedName>
</protein>
<dbReference type="EMBL" id="CP014782">
    <property type="protein sequence ID" value="AQS37602.1"/>
    <property type="molecule type" value="Genomic_DNA"/>
</dbReference>
<evidence type="ECO:0000256" key="4">
    <source>
        <dbReference type="ARBA" id="ARBA00022989"/>
    </source>
</evidence>
<sequence>MDSLFLLFISCLFLGCVIGFMAGLLGIGGGIIAVPILLYLLPSVGFDVTVLPHVAIATSLAAIILTSLSSARAHHKQGNIPWPLLKSVLPGLILGSLSAGFISSLFSADLLQTSFAVFVICMAVQMIFPYGFSKADKPMPSTSILFAVSTVIAIIAALMGIGGGVLLIPFLSWCGLQMKSAIGFSSASGVFIALFGSASYVISGWNVSDLPEWTLGYVYLPALLGIVMTSVLIAPLGVKAASIWPTKVLKRIFALLLVVVGVKLAIT</sequence>
<keyword evidence="6" id="KW-1003">Cell membrane</keyword>
<feature type="transmembrane region" description="Helical" evidence="6">
    <location>
        <begin position="214"/>
        <end position="236"/>
    </location>
</feature>
<dbReference type="Pfam" id="PF01925">
    <property type="entry name" value="TauE"/>
    <property type="match status" value="1"/>
</dbReference>
<feature type="transmembrane region" description="Helical" evidence="6">
    <location>
        <begin position="115"/>
        <end position="132"/>
    </location>
</feature>
<dbReference type="Proteomes" id="UP000189545">
    <property type="component" value="Chromosome"/>
</dbReference>
<dbReference type="KEGG" id="spsw:Sps_02448"/>
<dbReference type="AlphaFoldDB" id="A0A1S6HQ33"/>
<feature type="transmembrane region" description="Helical" evidence="6">
    <location>
        <begin position="50"/>
        <end position="68"/>
    </location>
</feature>
<dbReference type="RefSeq" id="WP_077752755.1">
    <property type="nucleotide sequence ID" value="NZ_CP014782.1"/>
</dbReference>
<reference evidence="7 8" key="1">
    <citation type="submission" date="2016-03" db="EMBL/GenBank/DDBJ databases">
        <title>Complete genome sequence of Shewanella psychrophila WP2, a deep sea bacterium isolated from west Pacific sediment.</title>
        <authorList>
            <person name="Xu G."/>
            <person name="Jian H."/>
        </authorList>
    </citation>
    <scope>NUCLEOTIDE SEQUENCE [LARGE SCALE GENOMIC DNA]</scope>
    <source>
        <strain evidence="7 8">WP2</strain>
    </source>
</reference>
<evidence type="ECO:0000313" key="8">
    <source>
        <dbReference type="Proteomes" id="UP000189545"/>
    </source>
</evidence>
<evidence type="ECO:0000256" key="5">
    <source>
        <dbReference type="ARBA" id="ARBA00023136"/>
    </source>
</evidence>
<evidence type="ECO:0000256" key="1">
    <source>
        <dbReference type="ARBA" id="ARBA00004141"/>
    </source>
</evidence>
<evidence type="ECO:0000313" key="7">
    <source>
        <dbReference type="EMBL" id="AQS37602.1"/>
    </source>
</evidence>
<dbReference type="PANTHER" id="PTHR43483">
    <property type="entry name" value="MEMBRANE TRANSPORTER PROTEIN HI_0806-RELATED"/>
    <property type="match status" value="1"/>
</dbReference>
<proteinExistence type="inferred from homology"/>
<feature type="transmembrane region" description="Helical" evidence="6">
    <location>
        <begin position="144"/>
        <end position="168"/>
    </location>
</feature>
<name>A0A1S6HQ33_9GAMM</name>
<feature type="transmembrane region" description="Helical" evidence="6">
    <location>
        <begin position="88"/>
        <end position="108"/>
    </location>
</feature>
<evidence type="ECO:0000256" key="2">
    <source>
        <dbReference type="ARBA" id="ARBA00009142"/>
    </source>
</evidence>
<gene>
    <name evidence="7" type="ORF">Sps_02448</name>
</gene>